<dbReference type="PANTHER" id="PTHR10900:SF77">
    <property type="entry name" value="FI19380P1"/>
    <property type="match status" value="1"/>
</dbReference>
<protein>
    <recommendedName>
        <fullName evidence="1">FAS1 domain-containing protein</fullName>
    </recommendedName>
</protein>
<organism evidence="2 3">
    <name type="scientific">Chitinophaga flava</name>
    <dbReference type="NCBI Taxonomy" id="2259036"/>
    <lineage>
        <taxon>Bacteria</taxon>
        <taxon>Pseudomonadati</taxon>
        <taxon>Bacteroidota</taxon>
        <taxon>Chitinophagia</taxon>
        <taxon>Chitinophagales</taxon>
        <taxon>Chitinophagaceae</taxon>
        <taxon>Chitinophaga</taxon>
    </lineage>
</organism>
<reference evidence="2 3" key="1">
    <citation type="submission" date="2018-05" db="EMBL/GenBank/DDBJ databases">
        <title>Chitinophaga sp. K3CV102501T nov., isolated from isolated from a monsoon evergreen broad-leaved forest soil.</title>
        <authorList>
            <person name="Lv Y."/>
        </authorList>
    </citation>
    <scope>NUCLEOTIDE SEQUENCE [LARGE SCALE GENOMIC DNA]</scope>
    <source>
        <strain evidence="2 3">GDMCC 1.1325</strain>
    </source>
</reference>
<evidence type="ECO:0000259" key="1">
    <source>
        <dbReference type="PROSITE" id="PS50213"/>
    </source>
</evidence>
<dbReference type="SMART" id="SM00554">
    <property type="entry name" value="FAS1"/>
    <property type="match status" value="2"/>
</dbReference>
<dbReference type="Proteomes" id="UP000253410">
    <property type="component" value="Unassembled WGS sequence"/>
</dbReference>
<feature type="domain" description="FAS1" evidence="1">
    <location>
        <begin position="33"/>
        <end position="169"/>
    </location>
</feature>
<dbReference type="AlphaFoldDB" id="A0A365XT51"/>
<dbReference type="Pfam" id="PF02469">
    <property type="entry name" value="Fasciclin"/>
    <property type="match status" value="2"/>
</dbReference>
<name>A0A365XT51_9BACT</name>
<dbReference type="InterPro" id="IPR050904">
    <property type="entry name" value="Adhesion/Biosynth-related"/>
</dbReference>
<evidence type="ECO:0000313" key="3">
    <source>
        <dbReference type="Proteomes" id="UP000253410"/>
    </source>
</evidence>
<accession>A0A365XT51</accession>
<dbReference type="PROSITE" id="PS50213">
    <property type="entry name" value="FAS1"/>
    <property type="match status" value="2"/>
</dbReference>
<gene>
    <name evidence="2" type="ORF">DF182_23660</name>
</gene>
<dbReference type="Gene3D" id="2.30.180.10">
    <property type="entry name" value="FAS1 domain"/>
    <property type="match status" value="2"/>
</dbReference>
<dbReference type="InterPro" id="IPR036378">
    <property type="entry name" value="FAS1_dom_sf"/>
</dbReference>
<proteinExistence type="predicted"/>
<dbReference type="SUPFAM" id="SSF82153">
    <property type="entry name" value="FAS1 domain"/>
    <property type="match status" value="2"/>
</dbReference>
<feature type="domain" description="FAS1" evidence="1">
    <location>
        <begin position="174"/>
        <end position="327"/>
    </location>
</feature>
<keyword evidence="3" id="KW-1185">Reference proteome</keyword>
<sequence>MELRRFFMGLMAAMPILAGCSKEHIQPDDTYAKKGIAAVVNSNFSLSLFKYALVATTYSDTLSQPGPYTLLAPSNDAFKAMGFSSGAAVIRVIDSMRVIVPYHILRGTIRLDSLPLAFNQPLGAINGQLVYVTHWINSRDTAVVVNGIRVSTRDKAATNGLVNVTDGVLSPYTYTNVQMAVSGDPSLSLFNAAIIRSGLAADYQSGGPYTVFAPANTAFNAIGIQTTDSIYKMDPVYLQALVKAHVTAGRSFVYDYILKADIPTNSYTEHMLSGINTTITLVADPLQPGRFSDINIQNENAGTAKASLLGKNVLAGNGVVHSISRILTQ</sequence>
<comment type="caution">
    <text evidence="2">The sequence shown here is derived from an EMBL/GenBank/DDBJ whole genome shotgun (WGS) entry which is preliminary data.</text>
</comment>
<dbReference type="OrthoDB" id="1144324at2"/>
<evidence type="ECO:0000313" key="2">
    <source>
        <dbReference type="EMBL" id="RBL89513.1"/>
    </source>
</evidence>
<dbReference type="InterPro" id="IPR000782">
    <property type="entry name" value="FAS1_domain"/>
</dbReference>
<dbReference type="EMBL" id="QFFJ01000002">
    <property type="protein sequence ID" value="RBL89513.1"/>
    <property type="molecule type" value="Genomic_DNA"/>
</dbReference>
<dbReference type="RefSeq" id="WP_113618257.1">
    <property type="nucleotide sequence ID" value="NZ_QFFJ01000002.1"/>
</dbReference>
<dbReference type="PROSITE" id="PS51257">
    <property type="entry name" value="PROKAR_LIPOPROTEIN"/>
    <property type="match status" value="1"/>
</dbReference>
<dbReference type="PANTHER" id="PTHR10900">
    <property type="entry name" value="PERIOSTIN-RELATED"/>
    <property type="match status" value="1"/>
</dbReference>